<feature type="region of interest" description="Disordered" evidence="1">
    <location>
        <begin position="374"/>
        <end position="443"/>
    </location>
</feature>
<dbReference type="AlphaFoldDB" id="A0A4R0R655"/>
<evidence type="ECO:0008006" key="4">
    <source>
        <dbReference type="Google" id="ProtNLM"/>
    </source>
</evidence>
<sequence length="443" mass="49330">MSAVPDVHEKKGHVCPPSNATHPRDRWESLFVYGFICRYTQLKGKVEGLETPMDFEDALLSPEANPIMTQILSRFVLNLRSQTRNLSADVISSTLSTIFQEYFKSNGNERSVFWDEEYRINLDPFQGENANFWGAGWDFKLKVLRQLVELQLCHCQEIKLRIDRAWGVIHNKHKKMEMTSAPPPPEDPNSMENLQLVPLGQDRNRKRYWVIDAEVRETRTRRKAARVDYAYLNDPDTEDDGDDYVYQEDHEPVDDEDFMQDDESVGGRRRSTRSTRASNNGHSSGNEWRGERRSTRLGAPTDMQLDGPPPKRARTVDSTSSGDVQPSASSSGSKSLRPPKVSGAAAVKPTETAVEAIAGKKKSKFWFYAVEPIPGQAAPPAAGSSAIGSAVPDVGMANPSRNGTPSTADDANPPPPSETNTNGDQFEKSVERSLSPSSRMDES</sequence>
<gene>
    <name evidence="2" type="ORF">EIP91_006163</name>
</gene>
<feature type="compositionally biased region" description="Polar residues" evidence="1">
    <location>
        <begin position="432"/>
        <end position="443"/>
    </location>
</feature>
<dbReference type="PANTHER" id="PTHR42107">
    <property type="entry name" value="YALI0D24453P"/>
    <property type="match status" value="1"/>
</dbReference>
<protein>
    <recommendedName>
        <fullName evidence="4">WHIM1 domain-containing protein</fullName>
    </recommendedName>
</protein>
<feature type="compositionally biased region" description="Polar residues" evidence="1">
    <location>
        <begin position="316"/>
        <end position="334"/>
    </location>
</feature>
<dbReference type="OrthoDB" id="205403at2759"/>
<keyword evidence="3" id="KW-1185">Reference proteome</keyword>
<dbReference type="EMBL" id="RWJN01000331">
    <property type="protein sequence ID" value="TCD62981.1"/>
    <property type="molecule type" value="Genomic_DNA"/>
</dbReference>
<evidence type="ECO:0000313" key="3">
    <source>
        <dbReference type="Proteomes" id="UP000292702"/>
    </source>
</evidence>
<name>A0A4R0R655_9APHY</name>
<feature type="region of interest" description="Disordered" evidence="1">
    <location>
        <begin position="1"/>
        <end position="21"/>
    </location>
</feature>
<feature type="compositionally biased region" description="Low complexity" evidence="1">
    <location>
        <begin position="374"/>
        <end position="390"/>
    </location>
</feature>
<evidence type="ECO:0000313" key="2">
    <source>
        <dbReference type="EMBL" id="TCD62981.1"/>
    </source>
</evidence>
<feature type="compositionally biased region" description="Acidic residues" evidence="1">
    <location>
        <begin position="235"/>
        <end position="264"/>
    </location>
</feature>
<reference evidence="2 3" key="1">
    <citation type="submission" date="2018-11" db="EMBL/GenBank/DDBJ databases">
        <title>Genome assembly of Steccherinum ochraceum LE-BIN_3174, the white-rot fungus of the Steccherinaceae family (The Residual Polyporoid clade, Polyporales, Basidiomycota).</title>
        <authorList>
            <person name="Fedorova T.V."/>
            <person name="Glazunova O.A."/>
            <person name="Landesman E.O."/>
            <person name="Moiseenko K.V."/>
            <person name="Psurtseva N.V."/>
            <person name="Savinova O.S."/>
            <person name="Shakhova N.V."/>
            <person name="Tyazhelova T.V."/>
            <person name="Vasina D.V."/>
        </authorList>
    </citation>
    <scope>NUCLEOTIDE SEQUENCE [LARGE SCALE GENOMIC DNA]</scope>
    <source>
        <strain evidence="2 3">LE-BIN_3174</strain>
    </source>
</reference>
<proteinExistence type="predicted"/>
<accession>A0A4R0R655</accession>
<organism evidence="2 3">
    <name type="scientific">Steccherinum ochraceum</name>
    <dbReference type="NCBI Taxonomy" id="92696"/>
    <lineage>
        <taxon>Eukaryota</taxon>
        <taxon>Fungi</taxon>
        <taxon>Dikarya</taxon>
        <taxon>Basidiomycota</taxon>
        <taxon>Agaricomycotina</taxon>
        <taxon>Agaricomycetes</taxon>
        <taxon>Polyporales</taxon>
        <taxon>Steccherinaceae</taxon>
        <taxon>Steccherinum</taxon>
    </lineage>
</organism>
<feature type="compositionally biased region" description="Polar residues" evidence="1">
    <location>
        <begin position="399"/>
        <end position="409"/>
    </location>
</feature>
<evidence type="ECO:0000256" key="1">
    <source>
        <dbReference type="SAM" id="MobiDB-lite"/>
    </source>
</evidence>
<dbReference type="Proteomes" id="UP000292702">
    <property type="component" value="Unassembled WGS sequence"/>
</dbReference>
<dbReference type="STRING" id="92696.A0A4R0R655"/>
<feature type="compositionally biased region" description="Polar residues" evidence="1">
    <location>
        <begin position="277"/>
        <end position="286"/>
    </location>
</feature>
<dbReference type="PANTHER" id="PTHR42107:SF1">
    <property type="entry name" value="WHIM1 DOMAIN-CONTAINING PROTEIN"/>
    <property type="match status" value="1"/>
</dbReference>
<feature type="region of interest" description="Disordered" evidence="1">
    <location>
        <begin position="231"/>
        <end position="352"/>
    </location>
</feature>
<comment type="caution">
    <text evidence="2">The sequence shown here is derived from an EMBL/GenBank/DDBJ whole genome shotgun (WGS) entry which is preliminary data.</text>
</comment>